<sequence>MTSPRPPAWTLVSLRPRGGHDGLRRAAAARGGRVLALSPWALEARDDAATRQALEHALQAQALVFTSPAAVRAAAALRPLRSRPDQHWLAVGEGTARALRRAGVAEVAAPARMDSEGLLALPGLRGVASVGLVPAPGGRGLIAAELAGRGVEVRRADVYERVPLPPSATALARLRALRPPACLALSSAEALRVVLEQWPAEAGTLLRRCAVAAASARLAEIAGAAGFAPVAVAASARPAALAATAHTLLAAA</sequence>
<evidence type="ECO:0000256" key="9">
    <source>
        <dbReference type="RuleBase" id="RU366031"/>
    </source>
</evidence>
<keyword evidence="5 9" id="KW-0627">Porphyrin biosynthesis</keyword>
<dbReference type="EMBL" id="PDWK01000114">
    <property type="protein sequence ID" value="KAF1684518.1"/>
    <property type="molecule type" value="Genomic_DNA"/>
</dbReference>
<comment type="caution">
    <text evidence="11">The sequence shown here is derived from an EMBL/GenBank/DDBJ whole genome shotgun (WGS) entry which is preliminary data.</text>
</comment>
<keyword evidence="4 9" id="KW-0456">Lyase</keyword>
<dbReference type="InterPro" id="IPR036108">
    <property type="entry name" value="4pyrrol_syn_uPrphyn_synt_sf"/>
</dbReference>
<dbReference type="GO" id="GO:0006780">
    <property type="term" value="P:uroporphyrinogen III biosynthetic process"/>
    <property type="evidence" value="ECO:0007669"/>
    <property type="project" value="UniProtKB-UniRule"/>
</dbReference>
<dbReference type="Proteomes" id="UP000717981">
    <property type="component" value="Unassembled WGS sequence"/>
</dbReference>
<evidence type="ECO:0000313" key="11">
    <source>
        <dbReference type="EMBL" id="KAF1684518.1"/>
    </source>
</evidence>
<dbReference type="EC" id="4.2.1.75" evidence="3 9"/>
<protein>
    <recommendedName>
        <fullName evidence="7 9">Uroporphyrinogen-III synthase</fullName>
        <ecNumber evidence="3 9">4.2.1.75</ecNumber>
    </recommendedName>
</protein>
<reference evidence="11" key="1">
    <citation type="submission" date="2017-10" db="EMBL/GenBank/DDBJ databases">
        <title>Whole genome sequencing of members of genus Pseudoxanthomonas.</title>
        <authorList>
            <person name="Kumar S."/>
            <person name="Bansal K."/>
            <person name="Kaur A."/>
            <person name="Patil P."/>
            <person name="Sharma S."/>
            <person name="Patil P.B."/>
        </authorList>
    </citation>
    <scope>NUCLEOTIDE SEQUENCE</scope>
    <source>
        <strain evidence="11">DSM 22914</strain>
    </source>
</reference>
<proteinExistence type="inferred from homology"/>
<dbReference type="RefSeq" id="WP_162125550.1">
    <property type="nucleotide sequence ID" value="NZ_PDWK01000114.1"/>
</dbReference>
<evidence type="ECO:0000256" key="4">
    <source>
        <dbReference type="ARBA" id="ARBA00023239"/>
    </source>
</evidence>
<dbReference type="PANTHER" id="PTHR38042:SF1">
    <property type="entry name" value="UROPORPHYRINOGEN-III SYNTHASE, CHLOROPLASTIC"/>
    <property type="match status" value="1"/>
</dbReference>
<comment type="function">
    <text evidence="6 9">Catalyzes cyclization of the linear tetrapyrrole, hydroxymethylbilane, to the macrocyclic uroporphyrinogen III.</text>
</comment>
<evidence type="ECO:0000256" key="8">
    <source>
        <dbReference type="ARBA" id="ARBA00048617"/>
    </source>
</evidence>
<comment type="pathway">
    <text evidence="1 9">Porphyrin-containing compound metabolism; protoporphyrin-IX biosynthesis; coproporphyrinogen-III from 5-aminolevulinate: step 3/4.</text>
</comment>
<evidence type="ECO:0000256" key="2">
    <source>
        <dbReference type="ARBA" id="ARBA00008133"/>
    </source>
</evidence>
<comment type="similarity">
    <text evidence="2 9">Belongs to the uroporphyrinogen-III synthase family.</text>
</comment>
<evidence type="ECO:0000256" key="1">
    <source>
        <dbReference type="ARBA" id="ARBA00004772"/>
    </source>
</evidence>
<dbReference type="OrthoDB" id="9787650at2"/>
<dbReference type="PANTHER" id="PTHR38042">
    <property type="entry name" value="UROPORPHYRINOGEN-III SYNTHASE, CHLOROPLASTIC"/>
    <property type="match status" value="1"/>
</dbReference>
<gene>
    <name evidence="11" type="ORF">CR938_13860</name>
</gene>
<evidence type="ECO:0000313" key="12">
    <source>
        <dbReference type="Proteomes" id="UP000717981"/>
    </source>
</evidence>
<feature type="domain" description="Tetrapyrrole biosynthesis uroporphyrinogen III synthase" evidence="10">
    <location>
        <begin position="23"/>
        <end position="242"/>
    </location>
</feature>
<name>A0A921TGS9_9GAMM</name>
<evidence type="ECO:0000256" key="5">
    <source>
        <dbReference type="ARBA" id="ARBA00023244"/>
    </source>
</evidence>
<accession>A0A921TGS9</accession>
<dbReference type="CDD" id="cd06578">
    <property type="entry name" value="HemD"/>
    <property type="match status" value="1"/>
</dbReference>
<dbReference type="Gene3D" id="3.40.50.10090">
    <property type="match status" value="2"/>
</dbReference>
<dbReference type="GO" id="GO:0006782">
    <property type="term" value="P:protoporphyrinogen IX biosynthetic process"/>
    <property type="evidence" value="ECO:0007669"/>
    <property type="project" value="UniProtKB-UniRule"/>
</dbReference>
<keyword evidence="12" id="KW-1185">Reference proteome</keyword>
<comment type="catalytic activity">
    <reaction evidence="8 9">
        <text>hydroxymethylbilane = uroporphyrinogen III + H2O</text>
        <dbReference type="Rhea" id="RHEA:18965"/>
        <dbReference type="ChEBI" id="CHEBI:15377"/>
        <dbReference type="ChEBI" id="CHEBI:57308"/>
        <dbReference type="ChEBI" id="CHEBI:57845"/>
        <dbReference type="EC" id="4.2.1.75"/>
    </reaction>
</comment>
<dbReference type="SUPFAM" id="SSF69618">
    <property type="entry name" value="HemD-like"/>
    <property type="match status" value="1"/>
</dbReference>
<evidence type="ECO:0000256" key="3">
    <source>
        <dbReference type="ARBA" id="ARBA00013109"/>
    </source>
</evidence>
<dbReference type="Pfam" id="PF02602">
    <property type="entry name" value="HEM4"/>
    <property type="match status" value="1"/>
</dbReference>
<dbReference type="InterPro" id="IPR003754">
    <property type="entry name" value="4pyrrol_synth_uPrphyn_synth"/>
</dbReference>
<organism evidence="11 12">
    <name type="scientific">Pseudoxanthomonas taiwanensis</name>
    <dbReference type="NCBI Taxonomy" id="176598"/>
    <lineage>
        <taxon>Bacteria</taxon>
        <taxon>Pseudomonadati</taxon>
        <taxon>Pseudomonadota</taxon>
        <taxon>Gammaproteobacteria</taxon>
        <taxon>Lysobacterales</taxon>
        <taxon>Lysobacteraceae</taxon>
        <taxon>Pseudoxanthomonas</taxon>
    </lineage>
</organism>
<dbReference type="InterPro" id="IPR039793">
    <property type="entry name" value="UROS/Hem4"/>
</dbReference>
<evidence type="ECO:0000256" key="6">
    <source>
        <dbReference type="ARBA" id="ARBA00037589"/>
    </source>
</evidence>
<dbReference type="AlphaFoldDB" id="A0A921TGS9"/>
<dbReference type="GO" id="GO:0004852">
    <property type="term" value="F:uroporphyrinogen-III synthase activity"/>
    <property type="evidence" value="ECO:0007669"/>
    <property type="project" value="UniProtKB-UniRule"/>
</dbReference>
<evidence type="ECO:0000256" key="7">
    <source>
        <dbReference type="ARBA" id="ARBA00040167"/>
    </source>
</evidence>
<evidence type="ECO:0000259" key="10">
    <source>
        <dbReference type="Pfam" id="PF02602"/>
    </source>
</evidence>